<evidence type="ECO:0000256" key="2">
    <source>
        <dbReference type="SAM" id="Phobius"/>
    </source>
</evidence>
<dbReference type="EMBL" id="SZZH01000001">
    <property type="protein sequence ID" value="TKV61038.1"/>
    <property type="molecule type" value="Genomic_DNA"/>
</dbReference>
<dbReference type="RefSeq" id="WP_137448341.1">
    <property type="nucleotide sequence ID" value="NZ_SZZH01000001.1"/>
</dbReference>
<keyword evidence="2" id="KW-1133">Transmembrane helix</keyword>
<evidence type="ECO:0000313" key="3">
    <source>
        <dbReference type="EMBL" id="TKV61038.1"/>
    </source>
</evidence>
<dbReference type="SUPFAM" id="SSF50998">
    <property type="entry name" value="Quinoprotein alcohol dehydrogenase-like"/>
    <property type="match status" value="1"/>
</dbReference>
<sequence>MSVTGGRRIDPARQSPIARRRRDRIIAAGIAVVVLVAGLLIYLTSDGRATTDATGPAVPAPSTAAAPPAALAERWTLTTDPALGAVASPYGVVVTADTTTVYGHDATTGALRWSYGRSNLPLCAVGSGDVDAPGVTRRGVVRGVMVVSEEGGWCSQVMLLDPDTGERHYVRTSPDQPGGALVFGGPYAGWVGPTLTELWRDDLVRTIQYGDEPAPTKPNAQRLGCVFTDLAVADRQFATVEHCTDSTYAQVVINWADPGSAPDKPADQDVFKHTPRATIDTGAQFARIVGITADSVAVLLPKSDGAEVVVYDTSGQVQSRADVTVPAAAIATADRLVDGRVVPTPAVRAGAQRYSLIGSSLLEVTTASSQRTAPATSTSPAGTLTPAPGSTVPTSEALAPSTVTVSDLQAGWVHADVTGLPAVYPDQLLVPVAAGLQPVTRSDGLDDPSRPLLSVDRGGWAGRVDVSAVGDVVVETRGDQVVGLS</sequence>
<evidence type="ECO:0000256" key="1">
    <source>
        <dbReference type="SAM" id="MobiDB-lite"/>
    </source>
</evidence>
<dbReference type="OrthoDB" id="5182370at2"/>
<keyword evidence="4" id="KW-1185">Reference proteome</keyword>
<organism evidence="3 4">
    <name type="scientific">Nakamurella flava</name>
    <dbReference type="NCBI Taxonomy" id="2576308"/>
    <lineage>
        <taxon>Bacteria</taxon>
        <taxon>Bacillati</taxon>
        <taxon>Actinomycetota</taxon>
        <taxon>Actinomycetes</taxon>
        <taxon>Nakamurellales</taxon>
        <taxon>Nakamurellaceae</taxon>
        <taxon>Nakamurella</taxon>
    </lineage>
</organism>
<comment type="caution">
    <text evidence="3">The sequence shown here is derived from an EMBL/GenBank/DDBJ whole genome shotgun (WGS) entry which is preliminary data.</text>
</comment>
<keyword evidence="2" id="KW-0472">Membrane</keyword>
<dbReference type="AlphaFoldDB" id="A0A4U6QLN4"/>
<feature type="region of interest" description="Disordered" evidence="1">
    <location>
        <begin position="368"/>
        <end position="397"/>
    </location>
</feature>
<evidence type="ECO:0008006" key="5">
    <source>
        <dbReference type="Google" id="ProtNLM"/>
    </source>
</evidence>
<keyword evidence="2" id="KW-0812">Transmembrane</keyword>
<feature type="compositionally biased region" description="Low complexity" evidence="1">
    <location>
        <begin position="368"/>
        <end position="388"/>
    </location>
</feature>
<dbReference type="InterPro" id="IPR011047">
    <property type="entry name" value="Quinoprotein_ADH-like_sf"/>
</dbReference>
<evidence type="ECO:0000313" key="4">
    <source>
        <dbReference type="Proteomes" id="UP000306985"/>
    </source>
</evidence>
<reference evidence="3 4" key="1">
    <citation type="submission" date="2019-05" db="EMBL/GenBank/DDBJ databases">
        <title>Nakamurella sp. N5BH11, whole genome shotgun sequence.</title>
        <authorList>
            <person name="Tuo L."/>
        </authorList>
    </citation>
    <scope>NUCLEOTIDE SEQUENCE [LARGE SCALE GENOMIC DNA]</scope>
    <source>
        <strain evidence="3 4">N5BH11</strain>
    </source>
</reference>
<accession>A0A4U6QLN4</accession>
<protein>
    <recommendedName>
        <fullName evidence="5">PQQ-like beta-propeller repeat protein</fullName>
    </recommendedName>
</protein>
<name>A0A4U6QLN4_9ACTN</name>
<feature type="transmembrane region" description="Helical" evidence="2">
    <location>
        <begin position="25"/>
        <end position="43"/>
    </location>
</feature>
<proteinExistence type="predicted"/>
<gene>
    <name evidence="3" type="ORF">FDO65_05165</name>
</gene>
<dbReference type="Proteomes" id="UP000306985">
    <property type="component" value="Unassembled WGS sequence"/>
</dbReference>